<dbReference type="GO" id="GO:0004803">
    <property type="term" value="F:transposase activity"/>
    <property type="evidence" value="ECO:0007669"/>
    <property type="project" value="UniProtKB-UniRule"/>
</dbReference>
<sequence>MTDTTNDFDFESFKQAAIKGLYEGKPLTGENGLFAPLLKHFLESALEGEMDGHLVQTRQTEQNRRNGKATKTVKSSAGLLDLTTPRDRSGSYQPQIVPKRQVVLTPQLEQKVLSLYSVGNSYADISQHLQEMYGYSLSDSELTAITDKVIPAMREWQNRPLESLYVLVWLDGIYYKVRHEGKVVTRVLYSVIGLTLSGKKQILGIYTAESESAKFWLSVLTDLKQRGVDDLLITCVDGLKGFDTAINTVFPATTVQLCIVHQLRNSFRFVPDKLLKDFAKDLKTVYQAPNREQGMENLLLVQEKWGSAYPKAVQPWLEKWELLSPFFDYPAPIRKVMYTTNTVEGYHRQLRKVTKTKGAFSSDVGLQKLVYLTIQNLQIRWETTTYNWEELINQFSIIFDERIKLHRFD</sequence>
<dbReference type="EMBL" id="FOLQ01000030">
    <property type="protein sequence ID" value="SFF13315.1"/>
    <property type="molecule type" value="Genomic_DNA"/>
</dbReference>
<keyword evidence="6" id="KW-0814">Transposable element</keyword>
<accession>A0A1I2G6S0</accession>
<organism evidence="8 9">
    <name type="scientific">Spirosoma endophyticum</name>
    <dbReference type="NCBI Taxonomy" id="662367"/>
    <lineage>
        <taxon>Bacteria</taxon>
        <taxon>Pseudomonadati</taxon>
        <taxon>Bacteroidota</taxon>
        <taxon>Cytophagia</taxon>
        <taxon>Cytophagales</taxon>
        <taxon>Cytophagaceae</taxon>
        <taxon>Spirosoma</taxon>
    </lineage>
</organism>
<reference evidence="8 9" key="1">
    <citation type="submission" date="2016-10" db="EMBL/GenBank/DDBJ databases">
        <authorList>
            <person name="de Groot N.N."/>
        </authorList>
    </citation>
    <scope>NUCLEOTIDE SEQUENCE [LARGE SCALE GENOMIC DNA]</scope>
    <source>
        <strain evidence="8 9">DSM 26130</strain>
    </source>
</reference>
<comment type="function">
    <text evidence="1 6">Required for the transposition of the insertion element.</text>
</comment>
<keyword evidence="3 6" id="KW-0815">Transposition</keyword>
<gene>
    <name evidence="8" type="ORF">SAMN05216167_13029</name>
</gene>
<evidence type="ECO:0000256" key="5">
    <source>
        <dbReference type="ARBA" id="ARBA00023172"/>
    </source>
</evidence>
<name>A0A1I2G6S0_9BACT</name>
<proteinExistence type="inferred from homology"/>
<dbReference type="InterPro" id="IPR001207">
    <property type="entry name" value="Transposase_mutator"/>
</dbReference>
<evidence type="ECO:0000256" key="1">
    <source>
        <dbReference type="ARBA" id="ARBA00002190"/>
    </source>
</evidence>
<protein>
    <recommendedName>
        <fullName evidence="6">Mutator family transposase</fullName>
    </recommendedName>
</protein>
<keyword evidence="4 6" id="KW-0238">DNA-binding</keyword>
<dbReference type="NCBIfam" id="NF033543">
    <property type="entry name" value="transpos_IS256"/>
    <property type="match status" value="1"/>
</dbReference>
<dbReference type="Proteomes" id="UP000198598">
    <property type="component" value="Unassembled WGS sequence"/>
</dbReference>
<dbReference type="PANTHER" id="PTHR33217:SF8">
    <property type="entry name" value="MUTATOR FAMILY TRANSPOSASE"/>
    <property type="match status" value="1"/>
</dbReference>
<dbReference type="PROSITE" id="PS01007">
    <property type="entry name" value="TRANSPOSASE_MUTATOR"/>
    <property type="match status" value="1"/>
</dbReference>
<evidence type="ECO:0000256" key="2">
    <source>
        <dbReference type="ARBA" id="ARBA00010961"/>
    </source>
</evidence>
<evidence type="ECO:0000313" key="9">
    <source>
        <dbReference type="Proteomes" id="UP000198598"/>
    </source>
</evidence>
<evidence type="ECO:0000256" key="3">
    <source>
        <dbReference type="ARBA" id="ARBA00022578"/>
    </source>
</evidence>
<dbReference type="OrthoDB" id="9779930at2"/>
<dbReference type="PANTHER" id="PTHR33217">
    <property type="entry name" value="TRANSPOSASE FOR INSERTION SEQUENCE ELEMENT IS1081"/>
    <property type="match status" value="1"/>
</dbReference>
<dbReference type="Pfam" id="PF00872">
    <property type="entry name" value="Transposase_mut"/>
    <property type="match status" value="1"/>
</dbReference>
<feature type="region of interest" description="Disordered" evidence="7">
    <location>
        <begin position="57"/>
        <end position="92"/>
    </location>
</feature>
<evidence type="ECO:0000256" key="6">
    <source>
        <dbReference type="RuleBase" id="RU365089"/>
    </source>
</evidence>
<dbReference type="GO" id="GO:0003677">
    <property type="term" value="F:DNA binding"/>
    <property type="evidence" value="ECO:0007669"/>
    <property type="project" value="UniProtKB-UniRule"/>
</dbReference>
<dbReference type="RefSeq" id="WP_093834188.1">
    <property type="nucleotide sequence ID" value="NZ_FOLQ01000030.1"/>
</dbReference>
<evidence type="ECO:0000256" key="7">
    <source>
        <dbReference type="SAM" id="MobiDB-lite"/>
    </source>
</evidence>
<dbReference type="GO" id="GO:0006313">
    <property type="term" value="P:DNA transposition"/>
    <property type="evidence" value="ECO:0007669"/>
    <property type="project" value="UniProtKB-UniRule"/>
</dbReference>
<keyword evidence="9" id="KW-1185">Reference proteome</keyword>
<evidence type="ECO:0000256" key="4">
    <source>
        <dbReference type="ARBA" id="ARBA00023125"/>
    </source>
</evidence>
<dbReference type="AlphaFoldDB" id="A0A1I2G6S0"/>
<keyword evidence="5 6" id="KW-0233">DNA recombination</keyword>
<evidence type="ECO:0000313" key="8">
    <source>
        <dbReference type="EMBL" id="SFF13315.1"/>
    </source>
</evidence>
<comment type="similarity">
    <text evidence="2 6">Belongs to the transposase mutator family.</text>
</comment>